<feature type="domain" description="SPX" evidence="1">
    <location>
        <begin position="1"/>
        <end position="191"/>
    </location>
</feature>
<name>A0ABP0VBN5_9BRYO</name>
<evidence type="ECO:0000313" key="2">
    <source>
        <dbReference type="EMBL" id="CAK9251857.1"/>
    </source>
</evidence>
<dbReference type="PANTHER" id="PTHR45978:SF7">
    <property type="entry name" value="SPX DOMAIN-CONTAINING PROTEIN 4"/>
    <property type="match status" value="1"/>
</dbReference>
<protein>
    <recommendedName>
        <fullName evidence="1">SPX domain-containing protein</fullName>
    </recommendedName>
</protein>
<dbReference type="Proteomes" id="UP001497444">
    <property type="component" value="Unassembled WGS sequence"/>
</dbReference>
<evidence type="ECO:0000313" key="3">
    <source>
        <dbReference type="Proteomes" id="UP001497444"/>
    </source>
</evidence>
<dbReference type="InterPro" id="IPR004331">
    <property type="entry name" value="SPX_dom"/>
</dbReference>
<proteinExistence type="predicted"/>
<accession>A0ABP0VBN5</accession>
<dbReference type="EMBL" id="CAXAQS010000501">
    <property type="protein sequence ID" value="CAK9251857.1"/>
    <property type="molecule type" value="Genomic_DNA"/>
</dbReference>
<organism evidence="2 3">
    <name type="scientific">Sphagnum jensenii</name>
    <dbReference type="NCBI Taxonomy" id="128206"/>
    <lineage>
        <taxon>Eukaryota</taxon>
        <taxon>Viridiplantae</taxon>
        <taxon>Streptophyta</taxon>
        <taxon>Embryophyta</taxon>
        <taxon>Bryophyta</taxon>
        <taxon>Sphagnophytina</taxon>
        <taxon>Sphagnopsida</taxon>
        <taxon>Sphagnales</taxon>
        <taxon>Sphagnaceae</taxon>
        <taxon>Sphagnum</taxon>
    </lineage>
</organism>
<comment type="caution">
    <text evidence="2">The sequence shown here is derived from an EMBL/GenBank/DDBJ whole genome shotgun (WGS) entry which is preliminary data.</text>
</comment>
<sequence>MRWFYEGIKNMPSHNKEKCLPFKLLRKQIDRFLDPSVGLAEQIGSFLALQAGDIPSLYPPPARSYVQPEDSSLPQDISLQVTQFTSLLNLEVEKMNTFVVSTHRLQVRAANRYMVMRQDAETRQKLIQPPAFPHGRVRSKELEGIRLATFRLFSEMYQLLIFSKINYEAIEKSLKLHDELTGSEITSTYMDFVKTQDFVTFREVMITETELCRILTFGTCWS</sequence>
<reference evidence="2" key="1">
    <citation type="submission" date="2024-02" db="EMBL/GenBank/DDBJ databases">
        <authorList>
            <consortium name="ELIXIR-Norway"/>
            <consortium name="Elixir Norway"/>
        </authorList>
    </citation>
    <scope>NUCLEOTIDE SEQUENCE</scope>
</reference>
<dbReference type="PANTHER" id="PTHR45978">
    <property type="entry name" value="SPX DOMAIN-CONTAINING PROTEIN 3"/>
    <property type="match status" value="1"/>
</dbReference>
<keyword evidence="3" id="KW-1185">Reference proteome</keyword>
<dbReference type="PROSITE" id="PS51382">
    <property type="entry name" value="SPX"/>
    <property type="match status" value="1"/>
</dbReference>
<gene>
    <name evidence="2" type="ORF">CSSPJE1EN1_LOCUS27235</name>
</gene>
<dbReference type="InterPro" id="IPR031142">
    <property type="entry name" value="SPX_prot"/>
</dbReference>
<evidence type="ECO:0000259" key="1">
    <source>
        <dbReference type="PROSITE" id="PS51382"/>
    </source>
</evidence>